<dbReference type="RefSeq" id="WP_378051773.1">
    <property type="nucleotide sequence ID" value="NZ_JBHMDN010000036.1"/>
</dbReference>
<dbReference type="InterPro" id="IPR026870">
    <property type="entry name" value="Zinc_ribbon_dom"/>
</dbReference>
<dbReference type="CDD" id="cd03408">
    <property type="entry name" value="SPFH_like_u1"/>
    <property type="match status" value="1"/>
</dbReference>
<sequence length="383" mass="40263">MGLFDFIKGQFIEVIEWLDDRGILVYRFPAYDNAIKMGAKLIVRESQAAIFVNEGQIADVFGPGTYTLSTQNLPVLTALNSWKHGFNSPFKSDVYFLNMTTFTDQKWGTTNPVIMRDPEFGMIRMRGFGNYSFRVQDPVVFLRDIFGTKKEFTTAGITGFLKAAVVSGISDLVGEARIPVLDLASSYDELGRMAAEKLQPNFAAIGLALTNVTIENLSLPPEVEQMIDRRSSMNIAGNLDQYMKYQTAEALREAANNPGGGAAGAGAELGAGMAMGQMMGQMFQQMNNRPAEQQQGSGGGAASSGASAASSAGQGPTGQGSGAGASGQGSMGQGSAASGAGGSDQGPAGEAEGQTSGGKKFCSECGSRLNENAKFCSECGSKI</sequence>
<dbReference type="InterPro" id="IPR036013">
    <property type="entry name" value="Band_7/SPFH_dom_sf"/>
</dbReference>
<feature type="compositionally biased region" description="Low complexity" evidence="1">
    <location>
        <begin position="303"/>
        <end position="314"/>
    </location>
</feature>
<dbReference type="Pfam" id="PF13421">
    <property type="entry name" value="Band_7_1"/>
    <property type="match status" value="1"/>
</dbReference>
<dbReference type="SUPFAM" id="SSF117892">
    <property type="entry name" value="Band 7/SPFH domain"/>
    <property type="match status" value="1"/>
</dbReference>
<name>A0ABW2FKG5_9BACL</name>
<protein>
    <submittedName>
        <fullName evidence="4">SPFH domain-containing protein</fullName>
    </submittedName>
</protein>
<dbReference type="InterPro" id="IPR033880">
    <property type="entry name" value="SPFH_YdjI"/>
</dbReference>
<accession>A0ABW2FKG5</accession>
<keyword evidence="5" id="KW-1185">Reference proteome</keyword>
<evidence type="ECO:0000259" key="2">
    <source>
        <dbReference type="Pfam" id="PF13240"/>
    </source>
</evidence>
<feature type="domain" description="SPFH" evidence="3">
    <location>
        <begin position="25"/>
        <end position="235"/>
    </location>
</feature>
<proteinExistence type="predicted"/>
<feature type="compositionally biased region" description="Gly residues" evidence="1">
    <location>
        <begin position="315"/>
        <end position="332"/>
    </location>
</feature>
<dbReference type="EMBL" id="JBHTAI010000039">
    <property type="protein sequence ID" value="MFC7153635.1"/>
    <property type="molecule type" value="Genomic_DNA"/>
</dbReference>
<dbReference type="PANTHER" id="PTHR37826">
    <property type="entry name" value="FLOTILLIN BAND_7_5 DOMAIN PROTEIN"/>
    <property type="match status" value="1"/>
</dbReference>
<feature type="region of interest" description="Disordered" evidence="1">
    <location>
        <begin position="288"/>
        <end position="363"/>
    </location>
</feature>
<evidence type="ECO:0000313" key="4">
    <source>
        <dbReference type="EMBL" id="MFC7153635.1"/>
    </source>
</evidence>
<dbReference type="Proteomes" id="UP001596378">
    <property type="component" value="Unassembled WGS sequence"/>
</dbReference>
<reference evidence="5" key="1">
    <citation type="journal article" date="2019" name="Int. J. Syst. Evol. Microbiol.">
        <title>The Global Catalogue of Microorganisms (GCM) 10K type strain sequencing project: providing services to taxonomists for standard genome sequencing and annotation.</title>
        <authorList>
            <consortium name="The Broad Institute Genomics Platform"/>
            <consortium name="The Broad Institute Genome Sequencing Center for Infectious Disease"/>
            <person name="Wu L."/>
            <person name="Ma J."/>
        </authorList>
    </citation>
    <scope>NUCLEOTIDE SEQUENCE [LARGE SCALE GENOMIC DNA]</scope>
    <source>
        <strain evidence="5">KCTC 12907</strain>
    </source>
</reference>
<feature type="domain" description="Zinc-ribbon" evidence="2">
    <location>
        <begin position="361"/>
        <end position="382"/>
    </location>
</feature>
<dbReference type="Pfam" id="PF13240">
    <property type="entry name" value="Zn_Ribbon_1"/>
    <property type="match status" value="1"/>
</dbReference>
<organism evidence="4 5">
    <name type="scientific">Cohnella cellulosilytica</name>
    <dbReference type="NCBI Taxonomy" id="986710"/>
    <lineage>
        <taxon>Bacteria</taxon>
        <taxon>Bacillati</taxon>
        <taxon>Bacillota</taxon>
        <taxon>Bacilli</taxon>
        <taxon>Bacillales</taxon>
        <taxon>Paenibacillaceae</taxon>
        <taxon>Cohnella</taxon>
    </lineage>
</organism>
<dbReference type="PANTHER" id="PTHR37826:SF2">
    <property type="entry name" value="ZINC-RIBBON DOMAIN-CONTAINING PROTEIN"/>
    <property type="match status" value="1"/>
</dbReference>
<evidence type="ECO:0000313" key="5">
    <source>
        <dbReference type="Proteomes" id="UP001596378"/>
    </source>
</evidence>
<gene>
    <name evidence="4" type="ORF">ACFQMJ_34340</name>
</gene>
<evidence type="ECO:0000259" key="3">
    <source>
        <dbReference type="Pfam" id="PF13421"/>
    </source>
</evidence>
<evidence type="ECO:0000256" key="1">
    <source>
        <dbReference type="SAM" id="MobiDB-lite"/>
    </source>
</evidence>
<comment type="caution">
    <text evidence="4">The sequence shown here is derived from an EMBL/GenBank/DDBJ whole genome shotgun (WGS) entry which is preliminary data.</text>
</comment>